<evidence type="ECO:0000313" key="3">
    <source>
        <dbReference type="Proteomes" id="UP001153954"/>
    </source>
</evidence>
<dbReference type="Proteomes" id="UP001153954">
    <property type="component" value="Unassembled WGS sequence"/>
</dbReference>
<evidence type="ECO:0000313" key="2">
    <source>
        <dbReference type="EMBL" id="CAH2104809.1"/>
    </source>
</evidence>
<dbReference type="AlphaFoldDB" id="A0AAU9UYT6"/>
<feature type="compositionally biased region" description="Basic and acidic residues" evidence="1">
    <location>
        <begin position="80"/>
        <end position="101"/>
    </location>
</feature>
<organism evidence="2 3">
    <name type="scientific">Euphydryas editha</name>
    <name type="common">Edith's checkerspot</name>
    <dbReference type="NCBI Taxonomy" id="104508"/>
    <lineage>
        <taxon>Eukaryota</taxon>
        <taxon>Metazoa</taxon>
        <taxon>Ecdysozoa</taxon>
        <taxon>Arthropoda</taxon>
        <taxon>Hexapoda</taxon>
        <taxon>Insecta</taxon>
        <taxon>Pterygota</taxon>
        <taxon>Neoptera</taxon>
        <taxon>Endopterygota</taxon>
        <taxon>Lepidoptera</taxon>
        <taxon>Glossata</taxon>
        <taxon>Ditrysia</taxon>
        <taxon>Papilionoidea</taxon>
        <taxon>Nymphalidae</taxon>
        <taxon>Nymphalinae</taxon>
        <taxon>Euphydryas</taxon>
    </lineage>
</organism>
<reference evidence="2" key="1">
    <citation type="submission" date="2022-03" db="EMBL/GenBank/DDBJ databases">
        <authorList>
            <person name="Tunstrom K."/>
        </authorList>
    </citation>
    <scope>NUCLEOTIDE SEQUENCE</scope>
</reference>
<feature type="region of interest" description="Disordered" evidence="1">
    <location>
        <begin position="80"/>
        <end position="106"/>
    </location>
</feature>
<gene>
    <name evidence="2" type="ORF">EEDITHA_LOCUS19144</name>
</gene>
<sequence length="127" mass="14693">MKLEETGIMPNKHPWTMTCTFKVKLASTDSAYRRLQKLQDKMRGKQQRPLSAVTKDAHTSPITAASYVKIIAETRLMDVDTRSDGESTDRPSVRRNSKECESVEMTNQLSKRKKEEIYWYLCDTNCK</sequence>
<protein>
    <submittedName>
        <fullName evidence="2">Uncharacterized protein</fullName>
    </submittedName>
</protein>
<dbReference type="EMBL" id="CAKOGL010000027">
    <property type="protein sequence ID" value="CAH2104809.1"/>
    <property type="molecule type" value="Genomic_DNA"/>
</dbReference>
<comment type="caution">
    <text evidence="2">The sequence shown here is derived from an EMBL/GenBank/DDBJ whole genome shotgun (WGS) entry which is preliminary data.</text>
</comment>
<accession>A0AAU9UYT6</accession>
<evidence type="ECO:0000256" key="1">
    <source>
        <dbReference type="SAM" id="MobiDB-lite"/>
    </source>
</evidence>
<proteinExistence type="predicted"/>
<name>A0AAU9UYT6_EUPED</name>
<keyword evidence="3" id="KW-1185">Reference proteome</keyword>